<dbReference type="AlphaFoldDB" id="B7FUB9"/>
<gene>
    <name evidence="8" type="ORF">PHATRDRAFT_44500</name>
</gene>
<keyword evidence="5 7" id="KW-0472">Membrane</keyword>
<dbReference type="GeneID" id="7197723"/>
<dbReference type="PANTHER" id="PTHR10778:SF8">
    <property type="entry name" value="ADENOSINE 3'-PHOSPHO 5'-PHOSPHOSULFATE TRANSPORTER 2"/>
    <property type="match status" value="1"/>
</dbReference>
<dbReference type="RefSeq" id="XP_002178568.1">
    <property type="nucleotide sequence ID" value="XM_002178532.1"/>
</dbReference>
<dbReference type="InParanoid" id="B7FUB9"/>
<dbReference type="KEGG" id="pti:PHATRDRAFT_44500"/>
<protein>
    <submittedName>
        <fullName evidence="8">Uncharacterized protein</fullName>
    </submittedName>
</protein>
<feature type="region of interest" description="Disordered" evidence="6">
    <location>
        <begin position="128"/>
        <end position="149"/>
    </location>
</feature>
<evidence type="ECO:0000256" key="2">
    <source>
        <dbReference type="ARBA" id="ARBA00022448"/>
    </source>
</evidence>
<dbReference type="Pfam" id="PF08449">
    <property type="entry name" value="UAA"/>
    <property type="match status" value="1"/>
</dbReference>
<dbReference type="EMBL" id="CM000607">
    <property type="protein sequence ID" value="EEC50233.1"/>
    <property type="molecule type" value="Genomic_DNA"/>
</dbReference>
<evidence type="ECO:0000256" key="6">
    <source>
        <dbReference type="SAM" id="MobiDB-lite"/>
    </source>
</evidence>
<keyword evidence="9" id="KW-1185">Reference proteome</keyword>
<reference evidence="9" key="2">
    <citation type="submission" date="2008-08" db="EMBL/GenBank/DDBJ databases">
        <authorList>
            <consortium name="Diatom Consortium"/>
            <person name="Grigoriev I."/>
            <person name="Grimwood J."/>
            <person name="Kuo A."/>
            <person name="Otillar R.P."/>
            <person name="Salamov A."/>
            <person name="Detter J.C."/>
            <person name="Lindquist E."/>
            <person name="Shapiro H."/>
            <person name="Lucas S."/>
            <person name="Glavina del Rio T."/>
            <person name="Pitluck S."/>
            <person name="Rokhsar D."/>
            <person name="Bowler C."/>
        </authorList>
    </citation>
    <scope>GENOME REANNOTATION</scope>
    <source>
        <strain evidence="9">CCAP 1055/1</strain>
    </source>
</reference>
<proteinExistence type="predicted"/>
<dbReference type="GO" id="GO:0005789">
    <property type="term" value="C:endoplasmic reticulum membrane"/>
    <property type="evidence" value="ECO:0007669"/>
    <property type="project" value="TreeGrafter"/>
</dbReference>
<dbReference type="PaxDb" id="2850-Phatr44500"/>
<evidence type="ECO:0000256" key="5">
    <source>
        <dbReference type="ARBA" id="ARBA00023136"/>
    </source>
</evidence>
<evidence type="ECO:0000313" key="9">
    <source>
        <dbReference type="Proteomes" id="UP000000759"/>
    </source>
</evidence>
<feature type="transmembrane region" description="Helical" evidence="7">
    <location>
        <begin position="225"/>
        <end position="249"/>
    </location>
</feature>
<dbReference type="GO" id="GO:0000139">
    <property type="term" value="C:Golgi membrane"/>
    <property type="evidence" value="ECO:0007669"/>
    <property type="project" value="TreeGrafter"/>
</dbReference>
<evidence type="ECO:0000256" key="3">
    <source>
        <dbReference type="ARBA" id="ARBA00022692"/>
    </source>
</evidence>
<keyword evidence="3 7" id="KW-0812">Transmembrane</keyword>
<dbReference type="PANTHER" id="PTHR10778">
    <property type="entry name" value="SOLUTE CARRIER FAMILY 35 MEMBER B"/>
    <property type="match status" value="1"/>
</dbReference>
<keyword evidence="2" id="KW-0813">Transport</keyword>
<reference evidence="8 9" key="1">
    <citation type="journal article" date="2008" name="Nature">
        <title>The Phaeodactylum genome reveals the evolutionary history of diatom genomes.</title>
        <authorList>
            <person name="Bowler C."/>
            <person name="Allen A.E."/>
            <person name="Badger J.H."/>
            <person name="Grimwood J."/>
            <person name="Jabbari K."/>
            <person name="Kuo A."/>
            <person name="Maheswari U."/>
            <person name="Martens C."/>
            <person name="Maumus F."/>
            <person name="Otillar R.P."/>
            <person name="Rayko E."/>
            <person name="Salamov A."/>
            <person name="Vandepoele K."/>
            <person name="Beszteri B."/>
            <person name="Gruber A."/>
            <person name="Heijde M."/>
            <person name="Katinka M."/>
            <person name="Mock T."/>
            <person name="Valentin K."/>
            <person name="Verret F."/>
            <person name="Berges J.A."/>
            <person name="Brownlee C."/>
            <person name="Cadoret J.P."/>
            <person name="Chiovitti A."/>
            <person name="Choi C.J."/>
            <person name="Coesel S."/>
            <person name="De Martino A."/>
            <person name="Detter J.C."/>
            <person name="Durkin C."/>
            <person name="Falciatore A."/>
            <person name="Fournet J."/>
            <person name="Haruta M."/>
            <person name="Huysman M.J."/>
            <person name="Jenkins B.D."/>
            <person name="Jiroutova K."/>
            <person name="Jorgensen R.E."/>
            <person name="Joubert Y."/>
            <person name="Kaplan A."/>
            <person name="Kroger N."/>
            <person name="Kroth P.G."/>
            <person name="La Roche J."/>
            <person name="Lindquist E."/>
            <person name="Lommer M."/>
            <person name="Martin-Jezequel V."/>
            <person name="Lopez P.J."/>
            <person name="Lucas S."/>
            <person name="Mangogna M."/>
            <person name="McGinnis K."/>
            <person name="Medlin L.K."/>
            <person name="Montsant A."/>
            <person name="Oudot-Le Secq M.P."/>
            <person name="Napoli C."/>
            <person name="Obornik M."/>
            <person name="Parker M.S."/>
            <person name="Petit J.L."/>
            <person name="Porcel B.M."/>
            <person name="Poulsen N."/>
            <person name="Robison M."/>
            <person name="Rychlewski L."/>
            <person name="Rynearson T.A."/>
            <person name="Schmutz J."/>
            <person name="Shapiro H."/>
            <person name="Siaut M."/>
            <person name="Stanley M."/>
            <person name="Sussman M.R."/>
            <person name="Taylor A.R."/>
            <person name="Vardi A."/>
            <person name="von Dassow P."/>
            <person name="Vyverman W."/>
            <person name="Willis A."/>
            <person name="Wyrwicz L.S."/>
            <person name="Rokhsar D.S."/>
            <person name="Weissenbach J."/>
            <person name="Armbrust E.V."/>
            <person name="Green B.R."/>
            <person name="Van de Peer Y."/>
            <person name="Grigoriev I.V."/>
        </authorList>
    </citation>
    <scope>NUCLEOTIDE SEQUENCE [LARGE SCALE GENOMIC DNA]</scope>
    <source>
        <strain evidence="8 9">CCAP 1055/1</strain>
    </source>
</reference>
<feature type="transmembrane region" description="Helical" evidence="7">
    <location>
        <begin position="358"/>
        <end position="379"/>
    </location>
</feature>
<accession>B7FUB9</accession>
<feature type="transmembrane region" description="Helical" evidence="7">
    <location>
        <begin position="196"/>
        <end position="213"/>
    </location>
</feature>
<evidence type="ECO:0000313" key="8">
    <source>
        <dbReference type="EMBL" id="EEC50233.1"/>
    </source>
</evidence>
<evidence type="ECO:0000256" key="7">
    <source>
        <dbReference type="SAM" id="Phobius"/>
    </source>
</evidence>
<feature type="transmembrane region" description="Helical" evidence="7">
    <location>
        <begin position="400"/>
        <end position="425"/>
    </location>
</feature>
<feature type="transmembrane region" description="Helical" evidence="7">
    <location>
        <begin position="333"/>
        <end position="352"/>
    </location>
</feature>
<evidence type="ECO:0000256" key="4">
    <source>
        <dbReference type="ARBA" id="ARBA00022989"/>
    </source>
</evidence>
<name>B7FUB9_PHATC</name>
<dbReference type="eggNOG" id="KOG1582">
    <property type="taxonomic scope" value="Eukaryota"/>
</dbReference>
<feature type="transmembrane region" description="Helical" evidence="7">
    <location>
        <begin position="501"/>
        <end position="527"/>
    </location>
</feature>
<comment type="subcellular location">
    <subcellularLocation>
        <location evidence="1">Membrane</location>
        <topology evidence="1">Multi-pass membrane protein</topology>
    </subcellularLocation>
</comment>
<sequence>MRRIANSSGNYDCVARDRGTGVHTREVFAIFLPPFLAVNQTIRGVEYTLRDCVHRSSLPTSWGFRLSTDEIAHIDCETRRRCFRSLWRNHDAGRIRNMRYRSTNPLSMSPDRSSPVDDADIAAGQKRNVNGSLPRKGLLPALTSTPPRSLQSNLSLASLNTNRGHPSDLEFYEDLVSEPVLVLGMDISHLSRREQFIVTAIGVFCFSLLYGYLQELISVELCNRQLGLFLAMVQFTGYTVLAFFLRNFVYHKQRSMSRAVHKDNDDSLGATGPQKQVPFRLYLGLSLLRAVDLAMTNMAMQYLNYPAKTLMKSSRIVFTMFFGVVIQRKKYHLGDYLIVLAMVAGLALFMHADANSDAIFHHMGVIMLTISLICDGAISNMSESIMKDYGVGQDESLSNAFFLFTQFIFRMYSIALIAIAAAAAYRGDLQEGIRWMHQPGTYAQIDHQAEERTWSILGKITVMTLFSSMGFFGSSCSAAITKNFGALTMSITSTARKATTLFLSFALFHNVCTSEHLMGIIVFISALTTKSLRRGRVKKKRTRKILQQPSQVDLESLDTPEDWPLNRRSYSSDGIEVPSMKLGIRENFGTAGRGANNSTHVV</sequence>
<dbReference type="GO" id="GO:0046964">
    <property type="term" value="F:3'-phosphoadenosine 5'-phosphosulfate transmembrane transporter activity"/>
    <property type="evidence" value="ECO:0007669"/>
    <property type="project" value="TreeGrafter"/>
</dbReference>
<dbReference type="InterPro" id="IPR013657">
    <property type="entry name" value="SCL35B1-4/HUT1"/>
</dbReference>
<keyword evidence="4 7" id="KW-1133">Transmembrane helix</keyword>
<organism evidence="8 9">
    <name type="scientific">Phaeodactylum tricornutum (strain CCAP 1055/1)</name>
    <dbReference type="NCBI Taxonomy" id="556484"/>
    <lineage>
        <taxon>Eukaryota</taxon>
        <taxon>Sar</taxon>
        <taxon>Stramenopiles</taxon>
        <taxon>Ochrophyta</taxon>
        <taxon>Bacillariophyta</taxon>
        <taxon>Bacillariophyceae</taxon>
        <taxon>Bacillariophycidae</taxon>
        <taxon>Naviculales</taxon>
        <taxon>Phaeodactylaceae</taxon>
        <taxon>Phaeodactylum</taxon>
    </lineage>
</organism>
<dbReference type="Proteomes" id="UP000000759">
    <property type="component" value="Chromosome 4"/>
</dbReference>
<evidence type="ECO:0000256" key="1">
    <source>
        <dbReference type="ARBA" id="ARBA00004141"/>
    </source>
</evidence>
<dbReference type="OrthoDB" id="43032at2759"/>
<dbReference type="HOGENOM" id="CLU_453807_0_0_1"/>